<sequence>MSKKKRRTEQVAQQIKNWIEEHHLKPGDRLPNEIDVMQAFGASKSTVRESMRLLDAQGLLVTKTGPKGGVFVSEVSEEKATMLVSNYFFFKEMTIADIYQIRCVLEPELAASLAGKLSQAQLNQLRDQISLYLSPPLTLEEEKIHHIASIEFHRILASFSDNQLLMFIIRFTTQLLSELTINRRLYEPKNFDLWRKGVDHQLDLLHALASGDEQRARLTMRTHMEHARMIMRLHEVDMQKRFIEA</sequence>
<dbReference type="PROSITE" id="PS50949">
    <property type="entry name" value="HTH_GNTR"/>
    <property type="match status" value="1"/>
</dbReference>
<dbReference type="Gene3D" id="1.20.120.530">
    <property type="entry name" value="GntR ligand-binding domain-like"/>
    <property type="match status" value="1"/>
</dbReference>
<dbReference type="CDD" id="cd07377">
    <property type="entry name" value="WHTH_GntR"/>
    <property type="match status" value="1"/>
</dbReference>
<dbReference type="PANTHER" id="PTHR43537:SF5">
    <property type="entry name" value="UXU OPERON TRANSCRIPTIONAL REGULATOR"/>
    <property type="match status" value="1"/>
</dbReference>
<reference evidence="5 6" key="1">
    <citation type="submission" date="2019-03" db="EMBL/GenBank/DDBJ databases">
        <title>Genomic Encyclopedia of Type Strains, Phase IV (KMG-IV): sequencing the most valuable type-strain genomes for metagenomic binning, comparative biology and taxonomic classification.</title>
        <authorList>
            <person name="Goeker M."/>
        </authorList>
    </citation>
    <scope>NUCLEOTIDE SEQUENCE [LARGE SCALE GENOMIC DNA]</scope>
    <source>
        <strain evidence="5 6">DSM 18577</strain>
    </source>
</reference>
<dbReference type="InterPro" id="IPR000524">
    <property type="entry name" value="Tscrpt_reg_HTH_GntR"/>
</dbReference>
<name>A0A4R1K1E0_9GAMM</name>
<dbReference type="PANTHER" id="PTHR43537">
    <property type="entry name" value="TRANSCRIPTIONAL REGULATOR, GNTR FAMILY"/>
    <property type="match status" value="1"/>
</dbReference>
<dbReference type="AlphaFoldDB" id="A0A4R1K1E0"/>
<evidence type="ECO:0000256" key="3">
    <source>
        <dbReference type="ARBA" id="ARBA00023163"/>
    </source>
</evidence>
<evidence type="ECO:0000256" key="1">
    <source>
        <dbReference type="ARBA" id="ARBA00023015"/>
    </source>
</evidence>
<keyword evidence="2 5" id="KW-0238">DNA-binding</keyword>
<dbReference type="SMART" id="SM00895">
    <property type="entry name" value="FCD"/>
    <property type="match status" value="1"/>
</dbReference>
<evidence type="ECO:0000259" key="4">
    <source>
        <dbReference type="PROSITE" id="PS50949"/>
    </source>
</evidence>
<comment type="caution">
    <text evidence="5">The sequence shown here is derived from an EMBL/GenBank/DDBJ whole genome shotgun (WGS) entry which is preliminary data.</text>
</comment>
<dbReference type="InterPro" id="IPR036388">
    <property type="entry name" value="WH-like_DNA-bd_sf"/>
</dbReference>
<dbReference type="InterPro" id="IPR008920">
    <property type="entry name" value="TF_FadR/GntR_C"/>
</dbReference>
<keyword evidence="1" id="KW-0805">Transcription regulation</keyword>
<evidence type="ECO:0000256" key="2">
    <source>
        <dbReference type="ARBA" id="ARBA00023125"/>
    </source>
</evidence>
<organism evidence="5 6">
    <name type="scientific">Celerinatantimonas diazotrophica</name>
    <dbReference type="NCBI Taxonomy" id="412034"/>
    <lineage>
        <taxon>Bacteria</taxon>
        <taxon>Pseudomonadati</taxon>
        <taxon>Pseudomonadota</taxon>
        <taxon>Gammaproteobacteria</taxon>
        <taxon>Celerinatantimonadaceae</taxon>
        <taxon>Celerinatantimonas</taxon>
    </lineage>
</organism>
<evidence type="ECO:0000313" key="5">
    <source>
        <dbReference type="EMBL" id="TCK57772.1"/>
    </source>
</evidence>
<dbReference type="Pfam" id="PF07729">
    <property type="entry name" value="FCD"/>
    <property type="match status" value="1"/>
</dbReference>
<accession>A0A4R1K1E0</accession>
<dbReference type="GO" id="GO:0003677">
    <property type="term" value="F:DNA binding"/>
    <property type="evidence" value="ECO:0007669"/>
    <property type="project" value="UniProtKB-KW"/>
</dbReference>
<gene>
    <name evidence="5" type="ORF">EV690_1468</name>
</gene>
<dbReference type="InterPro" id="IPR011711">
    <property type="entry name" value="GntR_C"/>
</dbReference>
<dbReference type="Proteomes" id="UP000295565">
    <property type="component" value="Unassembled WGS sequence"/>
</dbReference>
<dbReference type="GO" id="GO:0003700">
    <property type="term" value="F:DNA-binding transcription factor activity"/>
    <property type="evidence" value="ECO:0007669"/>
    <property type="project" value="InterPro"/>
</dbReference>
<keyword evidence="3" id="KW-0804">Transcription</keyword>
<evidence type="ECO:0000313" key="6">
    <source>
        <dbReference type="Proteomes" id="UP000295565"/>
    </source>
</evidence>
<dbReference type="SUPFAM" id="SSF48008">
    <property type="entry name" value="GntR ligand-binding domain-like"/>
    <property type="match status" value="1"/>
</dbReference>
<proteinExistence type="predicted"/>
<dbReference type="Gene3D" id="1.10.10.10">
    <property type="entry name" value="Winged helix-like DNA-binding domain superfamily/Winged helix DNA-binding domain"/>
    <property type="match status" value="1"/>
</dbReference>
<feature type="domain" description="HTH gntR-type" evidence="4">
    <location>
        <begin position="5"/>
        <end position="75"/>
    </location>
</feature>
<protein>
    <submittedName>
        <fullName evidence="5">DNA-binding FadR family transcriptional regulator</fullName>
    </submittedName>
</protein>
<dbReference type="InterPro" id="IPR036390">
    <property type="entry name" value="WH_DNA-bd_sf"/>
</dbReference>
<dbReference type="PRINTS" id="PR00035">
    <property type="entry name" value="HTHGNTR"/>
</dbReference>
<dbReference type="EMBL" id="SMGD01000012">
    <property type="protein sequence ID" value="TCK57772.1"/>
    <property type="molecule type" value="Genomic_DNA"/>
</dbReference>
<keyword evidence="6" id="KW-1185">Reference proteome</keyword>
<dbReference type="SMART" id="SM00345">
    <property type="entry name" value="HTH_GNTR"/>
    <property type="match status" value="1"/>
</dbReference>
<dbReference type="Pfam" id="PF00392">
    <property type="entry name" value="GntR"/>
    <property type="match status" value="1"/>
</dbReference>
<dbReference type="SUPFAM" id="SSF46785">
    <property type="entry name" value="Winged helix' DNA-binding domain"/>
    <property type="match status" value="1"/>
</dbReference>